<gene>
    <name evidence="2" type="ORF">AK812_SmicGene46191</name>
</gene>
<evidence type="ECO:0000313" key="2">
    <source>
        <dbReference type="EMBL" id="OLP74308.1"/>
    </source>
</evidence>
<proteinExistence type="predicted"/>
<accession>A0A1Q9BUF1</accession>
<feature type="region of interest" description="Disordered" evidence="1">
    <location>
        <begin position="1"/>
        <end position="29"/>
    </location>
</feature>
<feature type="compositionally biased region" description="Basic and acidic residues" evidence="1">
    <location>
        <begin position="19"/>
        <end position="29"/>
    </location>
</feature>
<organism evidence="2 3">
    <name type="scientific">Symbiodinium microadriaticum</name>
    <name type="common">Dinoflagellate</name>
    <name type="synonym">Zooxanthella microadriatica</name>
    <dbReference type="NCBI Taxonomy" id="2951"/>
    <lineage>
        <taxon>Eukaryota</taxon>
        <taxon>Sar</taxon>
        <taxon>Alveolata</taxon>
        <taxon>Dinophyceae</taxon>
        <taxon>Suessiales</taxon>
        <taxon>Symbiodiniaceae</taxon>
        <taxon>Symbiodinium</taxon>
    </lineage>
</organism>
<feature type="non-terminal residue" evidence="2">
    <location>
        <position position="61"/>
    </location>
</feature>
<keyword evidence="3" id="KW-1185">Reference proteome</keyword>
<protein>
    <submittedName>
        <fullName evidence="2">Uncharacterized protein</fullName>
    </submittedName>
</protein>
<dbReference type="EMBL" id="LSRX01003936">
    <property type="protein sequence ID" value="OLP74308.1"/>
    <property type="molecule type" value="Genomic_DNA"/>
</dbReference>
<feature type="non-terminal residue" evidence="2">
    <location>
        <position position="1"/>
    </location>
</feature>
<dbReference type="Proteomes" id="UP000186817">
    <property type="component" value="Unassembled WGS sequence"/>
</dbReference>
<dbReference type="AlphaFoldDB" id="A0A1Q9BUF1"/>
<name>A0A1Q9BUF1_SYMMI</name>
<evidence type="ECO:0000256" key="1">
    <source>
        <dbReference type="SAM" id="MobiDB-lite"/>
    </source>
</evidence>
<evidence type="ECO:0000313" key="3">
    <source>
        <dbReference type="Proteomes" id="UP000186817"/>
    </source>
</evidence>
<sequence>EDKASRIASAGAAQMSQEAEDKKSKAERRQRDLANIHAESKAILQEIEGIEDATEAAPLLQ</sequence>
<comment type="caution">
    <text evidence="2">The sequence shown here is derived from an EMBL/GenBank/DDBJ whole genome shotgun (WGS) entry which is preliminary data.</text>
</comment>
<reference evidence="2 3" key="1">
    <citation type="submission" date="2016-02" db="EMBL/GenBank/DDBJ databases">
        <title>Genome analysis of coral dinoflagellate symbionts highlights evolutionary adaptations to a symbiotic lifestyle.</title>
        <authorList>
            <person name="Aranda M."/>
            <person name="Li Y."/>
            <person name="Liew Y.J."/>
            <person name="Baumgarten S."/>
            <person name="Simakov O."/>
            <person name="Wilson M."/>
            <person name="Piel J."/>
            <person name="Ashoor H."/>
            <person name="Bougouffa S."/>
            <person name="Bajic V.B."/>
            <person name="Ryu T."/>
            <person name="Ravasi T."/>
            <person name="Bayer T."/>
            <person name="Micklem G."/>
            <person name="Kim H."/>
            <person name="Bhak J."/>
            <person name="Lajeunesse T.C."/>
            <person name="Voolstra C.R."/>
        </authorList>
    </citation>
    <scope>NUCLEOTIDE SEQUENCE [LARGE SCALE GENOMIC DNA]</scope>
    <source>
        <strain evidence="2 3">CCMP2467</strain>
    </source>
</reference>